<evidence type="ECO:0000256" key="11">
    <source>
        <dbReference type="PIRSR" id="PIRSR600823-3"/>
    </source>
</evidence>
<dbReference type="PROSITE" id="PS00435">
    <property type="entry name" value="PEROXIDASE_1"/>
    <property type="match status" value="1"/>
</dbReference>
<evidence type="ECO:0000256" key="7">
    <source>
        <dbReference type="ARBA" id="ARBA00023004"/>
    </source>
</evidence>
<dbReference type="PANTHER" id="PTHR31388">
    <property type="entry name" value="PEROXIDASE 72-RELATED"/>
    <property type="match status" value="1"/>
</dbReference>
<feature type="binding site" evidence="11">
    <location>
        <position position="254"/>
    </location>
    <ligand>
        <name>Ca(2+)</name>
        <dbReference type="ChEBI" id="CHEBI:29108"/>
        <label>2</label>
    </ligand>
</feature>
<organism evidence="16 17">
    <name type="scientific">Riccia fluitans</name>
    <dbReference type="NCBI Taxonomy" id="41844"/>
    <lineage>
        <taxon>Eukaryota</taxon>
        <taxon>Viridiplantae</taxon>
        <taxon>Streptophyta</taxon>
        <taxon>Embryophyta</taxon>
        <taxon>Marchantiophyta</taxon>
        <taxon>Marchantiopsida</taxon>
        <taxon>Marchantiidae</taxon>
        <taxon>Marchantiales</taxon>
        <taxon>Ricciaceae</taxon>
        <taxon>Riccia</taxon>
    </lineage>
</organism>
<feature type="chain" id="PRO_5044527080" description="Peroxidase" evidence="14">
    <location>
        <begin position="33"/>
        <end position="351"/>
    </location>
</feature>
<feature type="binding site" evidence="10">
    <location>
        <position position="172"/>
    </location>
    <ligand>
        <name>substrate</name>
    </ligand>
</feature>
<comment type="subcellular location">
    <subcellularLocation>
        <location evidence="14">Secreted</location>
    </subcellularLocation>
</comment>
<dbReference type="GO" id="GO:0042744">
    <property type="term" value="P:hydrogen peroxide catabolic process"/>
    <property type="evidence" value="ECO:0007669"/>
    <property type="project" value="UniProtKB-KW"/>
</dbReference>
<dbReference type="PRINTS" id="PR00461">
    <property type="entry name" value="PLPEROXIDASE"/>
</dbReference>
<evidence type="ECO:0000256" key="2">
    <source>
        <dbReference type="ARBA" id="ARBA00006873"/>
    </source>
</evidence>
<evidence type="ECO:0000256" key="9">
    <source>
        <dbReference type="PIRSR" id="PIRSR600823-1"/>
    </source>
</evidence>
<keyword evidence="6 14" id="KW-0560">Oxidoreductase</keyword>
<dbReference type="PROSITE" id="PS50873">
    <property type="entry name" value="PEROXIDASE_4"/>
    <property type="match status" value="1"/>
</dbReference>
<feature type="binding site" description="axial binding residue" evidence="11">
    <location>
        <position position="202"/>
    </location>
    <ligand>
        <name>heme b</name>
        <dbReference type="ChEBI" id="CHEBI:60344"/>
    </ligand>
    <ligandPart>
        <name>Fe</name>
        <dbReference type="ChEBI" id="CHEBI:18248"/>
    </ligandPart>
</feature>
<evidence type="ECO:0000256" key="1">
    <source>
        <dbReference type="ARBA" id="ARBA00000189"/>
    </source>
</evidence>
<dbReference type="InterPro" id="IPR019794">
    <property type="entry name" value="Peroxidases_AS"/>
</dbReference>
<keyword evidence="11 14" id="KW-0106">Calcium</keyword>
<dbReference type="InterPro" id="IPR033905">
    <property type="entry name" value="Secretory_peroxidase"/>
</dbReference>
<dbReference type="PRINTS" id="PR00458">
    <property type="entry name" value="PEROXIDASE"/>
</dbReference>
<keyword evidence="14" id="KW-0376">Hydrogen peroxide</keyword>
<feature type="binding site" evidence="11">
    <location>
        <position position="203"/>
    </location>
    <ligand>
        <name>Ca(2+)</name>
        <dbReference type="ChEBI" id="CHEBI:29108"/>
        <label>2</label>
    </ligand>
</feature>
<feature type="binding site" evidence="11">
    <location>
        <position position="261"/>
    </location>
    <ligand>
        <name>Ca(2+)</name>
        <dbReference type="ChEBI" id="CHEBI:29108"/>
        <label>2</label>
    </ligand>
</feature>
<keyword evidence="14" id="KW-0964">Secreted</keyword>
<feature type="disulfide bond" evidence="13">
    <location>
        <begin position="76"/>
        <end position="81"/>
    </location>
</feature>
<accession>A0ABD1XVD6</accession>
<evidence type="ECO:0000256" key="4">
    <source>
        <dbReference type="ARBA" id="ARBA00022617"/>
    </source>
</evidence>
<dbReference type="AlphaFoldDB" id="A0ABD1XVD6"/>
<dbReference type="EC" id="1.11.1.7" evidence="14"/>
<keyword evidence="3 14" id="KW-0575">Peroxidase</keyword>
<dbReference type="Gene3D" id="1.10.520.10">
    <property type="match status" value="1"/>
</dbReference>
<feature type="disulfide bond" evidence="13">
    <location>
        <begin position="209"/>
        <end position="241"/>
    </location>
</feature>
<evidence type="ECO:0000313" key="16">
    <source>
        <dbReference type="EMBL" id="KAL2612917.1"/>
    </source>
</evidence>
<comment type="similarity">
    <text evidence="2">Belongs to the peroxidase family. Ascorbate peroxidase subfamily.</text>
</comment>
<reference evidence="16 17" key="1">
    <citation type="submission" date="2024-09" db="EMBL/GenBank/DDBJ databases">
        <title>Chromosome-scale assembly of Riccia fluitans.</title>
        <authorList>
            <person name="Paukszto L."/>
            <person name="Sawicki J."/>
            <person name="Karawczyk K."/>
            <person name="Piernik-Szablinska J."/>
            <person name="Szczecinska M."/>
            <person name="Mazdziarz M."/>
        </authorList>
    </citation>
    <scope>NUCLEOTIDE SEQUENCE [LARGE SCALE GENOMIC DNA]</scope>
    <source>
        <strain evidence="16">Rf_01</strain>
        <tissue evidence="16">Aerial parts of the thallus</tissue>
    </source>
</reference>
<feature type="binding site" evidence="11">
    <location>
        <position position="80"/>
    </location>
    <ligand>
        <name>Ca(2+)</name>
        <dbReference type="ChEBI" id="CHEBI:29108"/>
        <label>1</label>
    </ligand>
</feature>
<evidence type="ECO:0000256" key="12">
    <source>
        <dbReference type="PIRSR" id="PIRSR600823-4"/>
    </source>
</evidence>
<feature type="site" description="Transition state stabilizer" evidence="12">
    <location>
        <position position="70"/>
    </location>
</feature>
<evidence type="ECO:0000256" key="13">
    <source>
        <dbReference type="PIRSR" id="PIRSR600823-5"/>
    </source>
</evidence>
<feature type="binding site" evidence="11">
    <location>
        <position position="97"/>
    </location>
    <ligand>
        <name>Ca(2+)</name>
        <dbReference type="ChEBI" id="CHEBI:29108"/>
        <label>1</label>
    </ligand>
</feature>
<gene>
    <name evidence="16" type="ORF">R1flu_024609</name>
</gene>
<keyword evidence="14" id="KW-0732">Signal</keyword>
<dbReference type="FunFam" id="1.10.420.10:FF:000001">
    <property type="entry name" value="Peroxidase"/>
    <property type="match status" value="1"/>
</dbReference>
<feature type="disulfide bond" evidence="13">
    <location>
        <begin position="43"/>
        <end position="124"/>
    </location>
</feature>
<feature type="binding site" evidence="11">
    <location>
        <position position="78"/>
    </location>
    <ligand>
        <name>Ca(2+)</name>
        <dbReference type="ChEBI" id="CHEBI:29108"/>
        <label>1</label>
    </ligand>
</feature>
<dbReference type="GO" id="GO:0140825">
    <property type="term" value="F:lactoperoxidase activity"/>
    <property type="evidence" value="ECO:0007669"/>
    <property type="project" value="UniProtKB-EC"/>
</dbReference>
<comment type="cofactor">
    <cofactor evidence="11 14">
        <name>heme b</name>
        <dbReference type="ChEBI" id="CHEBI:60344"/>
    </cofactor>
    <text evidence="11 14">Binds 1 heme b (iron(II)-protoporphyrin IX) group per subunit.</text>
</comment>
<dbReference type="PANTHER" id="PTHR31388:SF5">
    <property type="entry name" value="PEROXIDASE"/>
    <property type="match status" value="1"/>
</dbReference>
<dbReference type="InterPro" id="IPR010255">
    <property type="entry name" value="Haem_peroxidase_sf"/>
</dbReference>
<dbReference type="GO" id="GO:0020037">
    <property type="term" value="F:heme binding"/>
    <property type="evidence" value="ECO:0007669"/>
    <property type="project" value="UniProtKB-UniRule"/>
</dbReference>
<comment type="similarity">
    <text evidence="14">Belongs to the peroxidase family. Classical plant (class III) peroxidase subfamily.</text>
</comment>
<dbReference type="FunFam" id="1.10.520.10:FF:000009">
    <property type="entry name" value="Peroxidase"/>
    <property type="match status" value="1"/>
</dbReference>
<comment type="caution">
    <text evidence="16">The sequence shown here is derived from an EMBL/GenBank/DDBJ whole genome shotgun (WGS) entry which is preliminary data.</text>
</comment>
<dbReference type="Proteomes" id="UP001605036">
    <property type="component" value="Unassembled WGS sequence"/>
</dbReference>
<feature type="signal peptide" evidence="14">
    <location>
        <begin position="1"/>
        <end position="32"/>
    </location>
</feature>
<protein>
    <recommendedName>
        <fullName evidence="14">Peroxidase</fullName>
        <ecNumber evidence="14">1.11.1.7</ecNumber>
    </recommendedName>
</protein>
<dbReference type="CDD" id="cd00693">
    <property type="entry name" value="secretory_peroxidase"/>
    <property type="match status" value="1"/>
</dbReference>
<evidence type="ECO:0000256" key="6">
    <source>
        <dbReference type="ARBA" id="ARBA00023002"/>
    </source>
</evidence>
<feature type="active site" description="Proton acceptor" evidence="9">
    <location>
        <position position="74"/>
    </location>
</feature>
<dbReference type="SUPFAM" id="SSF48113">
    <property type="entry name" value="Heme-dependent peroxidases"/>
    <property type="match status" value="1"/>
</dbReference>
<dbReference type="EMBL" id="JBHFFA010000007">
    <property type="protein sequence ID" value="KAL2612917.1"/>
    <property type="molecule type" value="Genomic_DNA"/>
</dbReference>
<dbReference type="GO" id="GO:0006979">
    <property type="term" value="P:response to oxidative stress"/>
    <property type="evidence" value="ECO:0007669"/>
    <property type="project" value="UniProtKB-UniRule"/>
</dbReference>
<evidence type="ECO:0000256" key="3">
    <source>
        <dbReference type="ARBA" id="ARBA00022559"/>
    </source>
</evidence>
<dbReference type="Pfam" id="PF00141">
    <property type="entry name" value="peroxidase"/>
    <property type="match status" value="1"/>
</dbReference>
<feature type="binding site" evidence="11">
    <location>
        <position position="75"/>
    </location>
    <ligand>
        <name>Ca(2+)</name>
        <dbReference type="ChEBI" id="CHEBI:29108"/>
        <label>1</label>
    </ligand>
</feature>
<name>A0ABD1XVD6_9MARC</name>
<dbReference type="PROSITE" id="PS00436">
    <property type="entry name" value="PEROXIDASE_2"/>
    <property type="match status" value="1"/>
</dbReference>
<keyword evidence="4 14" id="KW-0349">Heme</keyword>
<dbReference type="InterPro" id="IPR002016">
    <property type="entry name" value="Haem_peroxidase"/>
</dbReference>
<evidence type="ECO:0000259" key="15">
    <source>
        <dbReference type="PROSITE" id="PS50873"/>
    </source>
</evidence>
<feature type="binding site" evidence="11">
    <location>
        <position position="82"/>
    </location>
    <ligand>
        <name>Ca(2+)</name>
        <dbReference type="ChEBI" id="CHEBI:29108"/>
        <label>1</label>
    </ligand>
</feature>
<proteinExistence type="inferred from homology"/>
<evidence type="ECO:0000313" key="17">
    <source>
        <dbReference type="Proteomes" id="UP001605036"/>
    </source>
</evidence>
<sequence>MVRLGGAQLGYLALFALIVSVSMLGAAVPATAQLRPDFYIKSCKDLPFIVRDKVDAAIKKESRMAASLLRLHFHDCFVQGCDGSILLDDDSRLPQGEKTAPPNFNSVRGYEVIDDIKAAVEAKCPKTVSCADITTLAAFWSVLLTGGPIWIPVFGRRDSFTGNFSAALDFLPSPFGTNSELKEGFKKVGLGVTDLVALSGAHTLGFSRCAGLIPRLYNFNGTGLADPTIDKGLLSTLKTTCPQGGDGNVTVPLDPTAAAFDNRYFKELLIFKGILNSDEVLFTQASDTKGLVQTYAKNQTKFFGDFAASMLKMGSMKPKLGKDGEIRLNCRKPNSLLLEDAEPIIQLVSDA</sequence>
<dbReference type="GO" id="GO:0046872">
    <property type="term" value="F:metal ion binding"/>
    <property type="evidence" value="ECO:0007669"/>
    <property type="project" value="UniProtKB-UniRule"/>
</dbReference>
<evidence type="ECO:0000256" key="8">
    <source>
        <dbReference type="ARBA" id="ARBA00023157"/>
    </source>
</evidence>
<feature type="disulfide bond" evidence="13">
    <location>
        <begin position="130"/>
        <end position="330"/>
    </location>
</feature>
<keyword evidence="5 11" id="KW-0479">Metal-binding</keyword>
<evidence type="ECO:0000256" key="5">
    <source>
        <dbReference type="ARBA" id="ARBA00022723"/>
    </source>
</evidence>
<dbReference type="GO" id="GO:0005576">
    <property type="term" value="C:extracellular region"/>
    <property type="evidence" value="ECO:0007669"/>
    <property type="project" value="UniProtKB-SubCell"/>
</dbReference>
<keyword evidence="17" id="KW-1185">Reference proteome</keyword>
<keyword evidence="8 13" id="KW-1015">Disulfide bond</keyword>
<evidence type="ECO:0000256" key="10">
    <source>
        <dbReference type="PIRSR" id="PIRSR600823-2"/>
    </source>
</evidence>
<dbReference type="Gene3D" id="1.10.420.10">
    <property type="entry name" value="Peroxidase, domain 2"/>
    <property type="match status" value="1"/>
</dbReference>
<comment type="function">
    <text evidence="14">Removal of H(2)O(2), oxidation of toxic reductants, biosynthesis and degradation of lignin, suberization, auxin catabolism, response to environmental stresses such as wounding, pathogen attack and oxidative stress.</text>
</comment>
<evidence type="ECO:0000256" key="14">
    <source>
        <dbReference type="RuleBase" id="RU362060"/>
    </source>
</evidence>
<feature type="binding site" evidence="11">
    <location>
        <position position="84"/>
    </location>
    <ligand>
        <name>Ca(2+)</name>
        <dbReference type="ChEBI" id="CHEBI:29108"/>
        <label>1</label>
    </ligand>
</feature>
<feature type="domain" description="Plant heme peroxidase family profile" evidence="15">
    <location>
        <begin position="33"/>
        <end position="334"/>
    </location>
</feature>
<comment type="cofactor">
    <cofactor evidence="11 14">
        <name>Ca(2+)</name>
        <dbReference type="ChEBI" id="CHEBI:29108"/>
    </cofactor>
    <text evidence="11 14">Binds 2 calcium ions per subunit.</text>
</comment>
<dbReference type="InterPro" id="IPR019793">
    <property type="entry name" value="Peroxidases_heam-ligand_BS"/>
</dbReference>
<dbReference type="InterPro" id="IPR000823">
    <property type="entry name" value="Peroxidase_pln"/>
</dbReference>
<keyword evidence="7 11" id="KW-0408">Iron</keyword>
<comment type="catalytic activity">
    <reaction evidence="1 14">
        <text>2 a phenolic donor + H2O2 = 2 a phenolic radical donor + 2 H2O</text>
        <dbReference type="Rhea" id="RHEA:56136"/>
        <dbReference type="ChEBI" id="CHEBI:15377"/>
        <dbReference type="ChEBI" id="CHEBI:16240"/>
        <dbReference type="ChEBI" id="CHEBI:139520"/>
        <dbReference type="ChEBI" id="CHEBI:139521"/>
        <dbReference type="EC" id="1.11.1.7"/>
    </reaction>
</comment>